<keyword evidence="2" id="KW-1185">Reference proteome</keyword>
<gene>
    <name evidence="1" type="ORF">LG943_08575</name>
</gene>
<dbReference type="Proteomes" id="UP001140076">
    <property type="component" value="Unassembled WGS sequence"/>
</dbReference>
<comment type="caution">
    <text evidence="1">The sequence shown here is derived from an EMBL/GenBank/DDBJ whole genome shotgun (WGS) entry which is preliminary data.</text>
</comment>
<organism evidence="1 2">
    <name type="scientific">Streptomonospora mangrovi</name>
    <dbReference type="NCBI Taxonomy" id="2883123"/>
    <lineage>
        <taxon>Bacteria</taxon>
        <taxon>Bacillati</taxon>
        <taxon>Actinomycetota</taxon>
        <taxon>Actinomycetes</taxon>
        <taxon>Streptosporangiales</taxon>
        <taxon>Nocardiopsidaceae</taxon>
        <taxon>Streptomonospora</taxon>
    </lineage>
</organism>
<evidence type="ECO:0000313" key="2">
    <source>
        <dbReference type="Proteomes" id="UP001140076"/>
    </source>
</evidence>
<accession>A0A9X3NPM4</accession>
<dbReference type="EMBL" id="JAJAQC010000010">
    <property type="protein sequence ID" value="MDA0564380.1"/>
    <property type="molecule type" value="Genomic_DNA"/>
</dbReference>
<evidence type="ECO:0000313" key="1">
    <source>
        <dbReference type="EMBL" id="MDA0564380.1"/>
    </source>
</evidence>
<protein>
    <submittedName>
        <fullName evidence="1">Uncharacterized protein</fullName>
    </submittedName>
</protein>
<dbReference type="AlphaFoldDB" id="A0A9X3NPM4"/>
<name>A0A9X3NPM4_9ACTN</name>
<reference evidence="1" key="1">
    <citation type="submission" date="2021-10" db="EMBL/GenBank/DDBJ databases">
        <title>Streptomonospora sp. nov., isolated from mangrove soil.</title>
        <authorList>
            <person name="Chen X."/>
            <person name="Ge X."/>
            <person name="Liu W."/>
        </authorList>
    </citation>
    <scope>NUCLEOTIDE SEQUENCE</scope>
    <source>
        <strain evidence="1">S1-112</strain>
    </source>
</reference>
<dbReference type="RefSeq" id="WP_270071663.1">
    <property type="nucleotide sequence ID" value="NZ_JAJAQC010000010.1"/>
</dbReference>
<sequence>MRAQRETSDHQEENVANYSPEYPVLAAQDALDQGLPVHVAALHESFRHLWGQVIADIESRGWRLEHWTVSAGTETFAYPVFRRP</sequence>
<proteinExistence type="predicted"/>